<dbReference type="GO" id="GO:0038023">
    <property type="term" value="F:signaling receptor activity"/>
    <property type="evidence" value="ECO:0007669"/>
    <property type="project" value="InterPro"/>
</dbReference>
<keyword evidence="5" id="KW-0410">Iron transport</keyword>
<feature type="region of interest" description="Disordered" evidence="16">
    <location>
        <begin position="583"/>
        <end position="607"/>
    </location>
</feature>
<feature type="compositionally biased region" description="Polar residues" evidence="16">
    <location>
        <begin position="91"/>
        <end position="111"/>
    </location>
</feature>
<comment type="similarity">
    <text evidence="2 14 15">Belongs to the TonB-dependent receptor family.</text>
</comment>
<evidence type="ECO:0000256" key="6">
    <source>
        <dbReference type="ARBA" id="ARBA00022692"/>
    </source>
</evidence>
<evidence type="ECO:0000256" key="13">
    <source>
        <dbReference type="ARBA" id="ARBA00023237"/>
    </source>
</evidence>
<keyword evidence="11 14" id="KW-0472">Membrane</keyword>
<accession>A0A2S5TCJ5</accession>
<evidence type="ECO:0000256" key="10">
    <source>
        <dbReference type="ARBA" id="ARBA00023077"/>
    </source>
</evidence>
<evidence type="ECO:0000256" key="16">
    <source>
        <dbReference type="SAM" id="MobiDB-lite"/>
    </source>
</evidence>
<evidence type="ECO:0000259" key="19">
    <source>
        <dbReference type="Pfam" id="PF07715"/>
    </source>
</evidence>
<evidence type="ECO:0000256" key="11">
    <source>
        <dbReference type="ARBA" id="ARBA00023136"/>
    </source>
</evidence>
<keyword evidence="4 14" id="KW-1134">Transmembrane beta strand</keyword>
<keyword evidence="3 14" id="KW-0813">Transport</keyword>
<evidence type="ECO:0000259" key="18">
    <source>
        <dbReference type="Pfam" id="PF00593"/>
    </source>
</evidence>
<dbReference type="InterPro" id="IPR010105">
    <property type="entry name" value="TonB_sidphr_rcpt"/>
</dbReference>
<evidence type="ECO:0000256" key="7">
    <source>
        <dbReference type="ARBA" id="ARBA00022729"/>
    </source>
</evidence>
<evidence type="ECO:0000256" key="17">
    <source>
        <dbReference type="SAM" id="SignalP"/>
    </source>
</evidence>
<dbReference type="PROSITE" id="PS52016">
    <property type="entry name" value="TONB_DEPENDENT_REC_3"/>
    <property type="match status" value="1"/>
</dbReference>
<organism evidence="20 21">
    <name type="scientific">Solimonas fluminis</name>
    <dbReference type="NCBI Taxonomy" id="2086571"/>
    <lineage>
        <taxon>Bacteria</taxon>
        <taxon>Pseudomonadati</taxon>
        <taxon>Pseudomonadota</taxon>
        <taxon>Gammaproteobacteria</taxon>
        <taxon>Nevskiales</taxon>
        <taxon>Nevskiaceae</taxon>
        <taxon>Solimonas</taxon>
    </lineage>
</organism>
<keyword evidence="9" id="KW-0406">Ion transport</keyword>
<dbReference type="SUPFAM" id="SSF56935">
    <property type="entry name" value="Porins"/>
    <property type="match status" value="1"/>
</dbReference>
<dbReference type="Pfam" id="PF00593">
    <property type="entry name" value="TonB_dep_Rec_b-barrel"/>
    <property type="match status" value="1"/>
</dbReference>
<proteinExistence type="inferred from homology"/>
<dbReference type="InterPro" id="IPR039426">
    <property type="entry name" value="TonB-dep_rcpt-like"/>
</dbReference>
<dbReference type="InterPro" id="IPR037066">
    <property type="entry name" value="Plug_dom_sf"/>
</dbReference>
<dbReference type="Pfam" id="PF07715">
    <property type="entry name" value="Plug"/>
    <property type="match status" value="1"/>
</dbReference>
<feature type="chain" id="PRO_5015683709" evidence="17">
    <location>
        <begin position="37"/>
        <end position="760"/>
    </location>
</feature>
<dbReference type="Proteomes" id="UP000238220">
    <property type="component" value="Unassembled WGS sequence"/>
</dbReference>
<evidence type="ECO:0000256" key="3">
    <source>
        <dbReference type="ARBA" id="ARBA00022448"/>
    </source>
</evidence>
<keyword evidence="7 17" id="KW-0732">Signal</keyword>
<dbReference type="PANTHER" id="PTHR32552:SF74">
    <property type="entry name" value="HYDROXAMATE SIDEROPHORE RECEPTOR FHUE"/>
    <property type="match status" value="1"/>
</dbReference>
<evidence type="ECO:0000256" key="14">
    <source>
        <dbReference type="PROSITE-ProRule" id="PRU01360"/>
    </source>
</evidence>
<keyword evidence="10 15" id="KW-0798">TonB box</keyword>
<evidence type="ECO:0000313" key="21">
    <source>
        <dbReference type="Proteomes" id="UP000238220"/>
    </source>
</evidence>
<dbReference type="GO" id="GO:0015344">
    <property type="term" value="F:siderophore uptake transmembrane transporter activity"/>
    <property type="evidence" value="ECO:0007669"/>
    <property type="project" value="TreeGrafter"/>
</dbReference>
<evidence type="ECO:0000256" key="5">
    <source>
        <dbReference type="ARBA" id="ARBA00022496"/>
    </source>
</evidence>
<reference evidence="20 21" key="1">
    <citation type="submission" date="2018-02" db="EMBL/GenBank/DDBJ databases">
        <title>Genome sequencing of Solimonas sp. HR-BB.</title>
        <authorList>
            <person name="Lee Y."/>
            <person name="Jeon C.O."/>
        </authorList>
    </citation>
    <scope>NUCLEOTIDE SEQUENCE [LARGE SCALE GENOMIC DNA]</scope>
    <source>
        <strain evidence="20 21">HR-BB</strain>
    </source>
</reference>
<comment type="caution">
    <text evidence="20">The sequence shown here is derived from an EMBL/GenBank/DDBJ whole genome shotgun (WGS) entry which is preliminary data.</text>
</comment>
<evidence type="ECO:0000256" key="8">
    <source>
        <dbReference type="ARBA" id="ARBA00023004"/>
    </source>
</evidence>
<dbReference type="OrthoDB" id="127311at2"/>
<dbReference type="GO" id="GO:0009279">
    <property type="term" value="C:cell outer membrane"/>
    <property type="evidence" value="ECO:0007669"/>
    <property type="project" value="UniProtKB-SubCell"/>
</dbReference>
<comment type="subcellular location">
    <subcellularLocation>
        <location evidence="1 14">Cell outer membrane</location>
        <topology evidence="1 14">Multi-pass membrane protein</topology>
    </subcellularLocation>
</comment>
<dbReference type="Gene3D" id="2.40.170.20">
    <property type="entry name" value="TonB-dependent receptor, beta-barrel domain"/>
    <property type="match status" value="1"/>
</dbReference>
<dbReference type="InterPro" id="IPR000531">
    <property type="entry name" value="Beta-barrel_TonB"/>
</dbReference>
<keyword evidence="21" id="KW-1185">Reference proteome</keyword>
<evidence type="ECO:0000256" key="9">
    <source>
        <dbReference type="ARBA" id="ARBA00023065"/>
    </source>
</evidence>
<dbReference type="Gene3D" id="2.170.130.10">
    <property type="entry name" value="TonB-dependent receptor, plug domain"/>
    <property type="match status" value="1"/>
</dbReference>
<keyword evidence="8" id="KW-0408">Iron</keyword>
<dbReference type="CDD" id="cd01347">
    <property type="entry name" value="ligand_gated_channel"/>
    <property type="match status" value="1"/>
</dbReference>
<feature type="region of interest" description="Disordered" evidence="16">
    <location>
        <begin position="89"/>
        <end position="111"/>
    </location>
</feature>
<dbReference type="GO" id="GO:0015891">
    <property type="term" value="P:siderophore transport"/>
    <property type="evidence" value="ECO:0007669"/>
    <property type="project" value="InterPro"/>
</dbReference>
<name>A0A2S5TCJ5_9GAMM</name>
<dbReference type="InterPro" id="IPR036942">
    <property type="entry name" value="Beta-barrel_TonB_sf"/>
</dbReference>
<dbReference type="EMBL" id="PSNW01000010">
    <property type="protein sequence ID" value="PPE72685.1"/>
    <property type="molecule type" value="Genomic_DNA"/>
</dbReference>
<evidence type="ECO:0000256" key="4">
    <source>
        <dbReference type="ARBA" id="ARBA00022452"/>
    </source>
</evidence>
<dbReference type="InterPro" id="IPR012910">
    <property type="entry name" value="Plug_dom"/>
</dbReference>
<evidence type="ECO:0000256" key="2">
    <source>
        <dbReference type="ARBA" id="ARBA00009810"/>
    </source>
</evidence>
<keyword evidence="13 14" id="KW-0998">Cell outer membrane</keyword>
<evidence type="ECO:0000313" key="20">
    <source>
        <dbReference type="EMBL" id="PPE72685.1"/>
    </source>
</evidence>
<dbReference type="PANTHER" id="PTHR32552">
    <property type="entry name" value="FERRICHROME IRON RECEPTOR-RELATED"/>
    <property type="match status" value="1"/>
</dbReference>
<feature type="domain" description="TonB-dependent receptor plug" evidence="19">
    <location>
        <begin position="110"/>
        <end position="210"/>
    </location>
</feature>
<feature type="signal peptide" evidence="17">
    <location>
        <begin position="1"/>
        <end position="36"/>
    </location>
</feature>
<keyword evidence="12 20" id="KW-0675">Receptor</keyword>
<protein>
    <submittedName>
        <fullName evidence="20">TonB-dependent siderophore receptor</fullName>
    </submittedName>
</protein>
<evidence type="ECO:0000256" key="15">
    <source>
        <dbReference type="RuleBase" id="RU003357"/>
    </source>
</evidence>
<dbReference type="NCBIfam" id="TIGR01783">
    <property type="entry name" value="TonB-siderophor"/>
    <property type="match status" value="1"/>
</dbReference>
<keyword evidence="6 14" id="KW-0812">Transmembrane</keyword>
<evidence type="ECO:0000256" key="1">
    <source>
        <dbReference type="ARBA" id="ARBA00004571"/>
    </source>
</evidence>
<dbReference type="FunFam" id="2.170.130.10:FF:000010">
    <property type="entry name" value="Ferripyoverdine receptor"/>
    <property type="match status" value="1"/>
</dbReference>
<evidence type="ECO:0000256" key="12">
    <source>
        <dbReference type="ARBA" id="ARBA00023170"/>
    </source>
</evidence>
<dbReference type="AlphaFoldDB" id="A0A2S5TCJ5"/>
<feature type="domain" description="TonB-dependent receptor-like beta-barrel" evidence="18">
    <location>
        <begin position="323"/>
        <end position="728"/>
    </location>
</feature>
<sequence>MHFRGFVMNTLHGRLRPHFVLAAGLGLAALSPAAAAQDPVPAAEAAAPAPAGAVPPAAEIPAPAPAGDVKEEAVTLPAVLVTDTVVTPTTEGSGSYTSRQVTLGKTPQSIKDTPQSVTVITRQRIEDQNLTSVPKALKQATGVNVQRFDGAGNFNNYYIRGYQVDAIQLDGINFGATGNVVEFDTAMYDRVEILRGPGGLFQGSGEPSGVINLVRKRALAHAQYGGAVTVGSWDSYRTELDATGPLTADGHLRGRIVGAYNHQDSFVDVVGSTRQMVYGTLEYDLAQSTTLSAGIAWQDVDAVIDQGLPAYADGRLLDVPRSTFIGADWNKQELESTDLFTEVEHRLDNGGYLKAAVRKLDRYMLYRVARANSAVDANGNVNLQTGIYSPDRENLSADAYASLPFEAWGLKHNLVVGLDWRKQEETAKSTAFANTATMNVFNPDHAVVQPDWVFNSLSGTETRQYGAYTQLRIKPVAWATVVGGGRLSWWESQSYNRLTGAKTADYDEKSEFTPYAALIFDLSREISLYASWAEIFQPQNNVTLDNSPLPPRTGLQYEAGIKAELLQDRLNAQLAVFRTRDRDRAIADPNAPSPLPTGAPANPSISAGEVESQGFEAELAGSILPGWELTLGYAYVDTEYLRGATTAQTGQTFAAFTPRHTGNLWSLYRFTGGALKDFSIGGGVRALSRFYNQSGAVRFEAPAYTVVSALVGYQITPHWQTTLTADNLFDEKYYEKVSGVTRQAFYGEPLNFSLVLRGSF</sequence>
<gene>
    <name evidence="20" type="ORF">C3942_16670</name>
</gene>